<evidence type="ECO:0000313" key="2">
    <source>
        <dbReference type="Proteomes" id="UP000294830"/>
    </source>
</evidence>
<reference evidence="1 2" key="1">
    <citation type="submission" date="2019-03" db="EMBL/GenBank/DDBJ databases">
        <title>Genomic Encyclopedia of Archaeal and Bacterial Type Strains, Phase II (KMG-II): from individual species to whole genera.</title>
        <authorList>
            <person name="Goeker M."/>
        </authorList>
    </citation>
    <scope>NUCLEOTIDE SEQUENCE [LARGE SCALE GENOMIC DNA]</scope>
    <source>
        <strain evidence="1 2">RL-C</strain>
    </source>
</reference>
<dbReference type="EMBL" id="SLWB01000015">
    <property type="protein sequence ID" value="TCN63672.1"/>
    <property type="molecule type" value="Genomic_DNA"/>
</dbReference>
<organism evidence="1 2">
    <name type="scientific">Acetobacteroides hydrogenigenes</name>
    <dbReference type="NCBI Taxonomy" id="979970"/>
    <lineage>
        <taxon>Bacteria</taxon>
        <taxon>Pseudomonadati</taxon>
        <taxon>Bacteroidota</taxon>
        <taxon>Bacteroidia</taxon>
        <taxon>Bacteroidales</taxon>
        <taxon>Rikenellaceae</taxon>
        <taxon>Acetobacteroides</taxon>
    </lineage>
</organism>
<dbReference type="RefSeq" id="WP_131840110.1">
    <property type="nucleotide sequence ID" value="NZ_SLWB01000015.1"/>
</dbReference>
<sequence length="163" mass="18706">MSSRIYDIAYKKLVLMVLPTMLRKPLLVAIANAMISPVVSLYRSFMQYRDETNYRLYHNGQTCYLRAVLNDAFDPTIRRITVTDGDISGAAVFIYQRSESKFKMLKRRGEGALLISRRGFSGTTGFDFMVNLPYDLKGIDESRLKAITNTYKLASKRYAINYV</sequence>
<protein>
    <submittedName>
        <fullName evidence="1">Uncharacterized protein</fullName>
    </submittedName>
</protein>
<keyword evidence="2" id="KW-1185">Reference proteome</keyword>
<evidence type="ECO:0000313" key="1">
    <source>
        <dbReference type="EMBL" id="TCN63672.1"/>
    </source>
</evidence>
<proteinExistence type="predicted"/>
<accession>A0A4R2EAE3</accession>
<dbReference type="OrthoDB" id="1072575at2"/>
<gene>
    <name evidence="1" type="ORF">CLV25_11522</name>
</gene>
<dbReference type="AlphaFoldDB" id="A0A4R2EAE3"/>
<dbReference type="Proteomes" id="UP000294830">
    <property type="component" value="Unassembled WGS sequence"/>
</dbReference>
<comment type="caution">
    <text evidence="1">The sequence shown here is derived from an EMBL/GenBank/DDBJ whole genome shotgun (WGS) entry which is preliminary data.</text>
</comment>
<name>A0A4R2EAE3_9BACT</name>